<dbReference type="Pfam" id="PF01846">
    <property type="entry name" value="FF"/>
    <property type="match status" value="2"/>
</dbReference>
<gene>
    <name evidence="3" type="ORF">FOB64_000879</name>
</gene>
<dbReference type="AlphaFoldDB" id="A0A8H6F634"/>
<dbReference type="InterPro" id="IPR002713">
    <property type="entry name" value="FF_domain"/>
</dbReference>
<feature type="domain" description="WW" evidence="1">
    <location>
        <begin position="48"/>
        <end position="81"/>
    </location>
</feature>
<dbReference type="EMBL" id="JABWAD010000010">
    <property type="protein sequence ID" value="KAF6071924.1"/>
    <property type="molecule type" value="Genomic_DNA"/>
</dbReference>
<feature type="domain" description="FF" evidence="2">
    <location>
        <begin position="342"/>
        <end position="400"/>
    </location>
</feature>
<sequence length="544" mass="64501">MSSDWEELRTETGEVYYYNYKTNETSWTLPETEETLPVSEKQETITTSTTTGKWEEYTTDDGKKYYYNAITGETTWEKPNEIIEEELSNEKLAEKTELSELDKTLKSKPVELTGPTSKTDNEAKQSFLKLLSDNKVNSTWSFQAVMENLVDKPEYWSVKDPVTRKQLYEEYLVSKFQSELSNKSLLLENFKRNFNEELRKLEAKNLVTYNTRWVTIKKLWIDQDNPIFKHSMMSDSELAAIFYEYTDKLREQHEKLLQTKKNQALIELSTYLRQVNSSLVEKSQTWESLYENLINDSRFQSNKNFQNLTKLNILQLYENEIFPRRIDDIKSQITVISKINYRNDRKARESYKKLLGELEIDADTEFKDIIDKIENNDAFIEICGRNGSSALELFWDIVDEKKQILKVKKNLVDSEEFELKKQQEREKYLKKMDEDIAKLARWIYDNDRNLGENFLRMEGTRFVISNRVNYEDEYEKLSKFDQFKPLKQYEIELSTTKITKKIIEEFVSEYNKHASRKRQSSITSETNKTGDKRLKTGIATVLNY</sequence>
<dbReference type="PROSITE" id="PS01159">
    <property type="entry name" value="WW_DOMAIN_1"/>
    <property type="match status" value="2"/>
</dbReference>
<dbReference type="GO" id="GO:0003723">
    <property type="term" value="F:RNA binding"/>
    <property type="evidence" value="ECO:0007669"/>
    <property type="project" value="TreeGrafter"/>
</dbReference>
<dbReference type="Gene3D" id="1.10.10.440">
    <property type="entry name" value="FF domain"/>
    <property type="match status" value="2"/>
</dbReference>
<dbReference type="InterPro" id="IPR036517">
    <property type="entry name" value="FF_domain_sf"/>
</dbReference>
<reference evidence="3 4" key="1">
    <citation type="submission" date="2020-03" db="EMBL/GenBank/DDBJ databases">
        <title>FDA dAtabase for Regulatory Grade micrObial Sequences (FDA-ARGOS): Supporting development and validation of Infectious Disease Dx tests.</title>
        <authorList>
            <person name="Campos J."/>
            <person name="Goldberg B."/>
            <person name="Tallon L."/>
            <person name="Sadzewicz L."/>
            <person name="Vavikolanu K."/>
            <person name="Mehta A."/>
            <person name="Aluvathingal J."/>
            <person name="Nadendla S."/>
            <person name="Nandy P."/>
            <person name="Geyer C."/>
            <person name="Yan Y."/>
            <person name="Sichtig H."/>
        </authorList>
    </citation>
    <scope>NUCLEOTIDE SEQUENCE [LARGE SCALE GENOMIC DNA]</scope>
    <source>
        <strain evidence="3 4">FDAARGOS_656</strain>
    </source>
</reference>
<dbReference type="Proteomes" id="UP000536275">
    <property type="component" value="Unassembled WGS sequence"/>
</dbReference>
<dbReference type="SMART" id="SM00441">
    <property type="entry name" value="FF"/>
    <property type="match status" value="3"/>
</dbReference>
<evidence type="ECO:0000259" key="2">
    <source>
        <dbReference type="PROSITE" id="PS51676"/>
    </source>
</evidence>
<accession>A0A8H6F634</accession>
<dbReference type="InterPro" id="IPR001202">
    <property type="entry name" value="WW_dom"/>
</dbReference>
<dbReference type="SUPFAM" id="SSF81698">
    <property type="entry name" value="FF domain"/>
    <property type="match status" value="2"/>
</dbReference>
<dbReference type="SMART" id="SM00456">
    <property type="entry name" value="WW"/>
    <property type="match status" value="2"/>
</dbReference>
<protein>
    <submittedName>
        <fullName evidence="3">FF domain family protein</fullName>
    </submittedName>
</protein>
<dbReference type="GO" id="GO:0005685">
    <property type="term" value="C:U1 snRNP"/>
    <property type="evidence" value="ECO:0007669"/>
    <property type="project" value="TreeGrafter"/>
</dbReference>
<dbReference type="PROSITE" id="PS51676">
    <property type="entry name" value="FF"/>
    <property type="match status" value="1"/>
</dbReference>
<evidence type="ECO:0000259" key="1">
    <source>
        <dbReference type="PROSITE" id="PS50020"/>
    </source>
</evidence>
<dbReference type="PANTHER" id="PTHR11864">
    <property type="entry name" value="PRE-MRNA-PROCESSING PROTEIN PRP40"/>
    <property type="match status" value="1"/>
</dbReference>
<name>A0A8H6F634_CANAX</name>
<dbReference type="GO" id="GO:0071004">
    <property type="term" value="C:U2-type prespliceosome"/>
    <property type="evidence" value="ECO:0007669"/>
    <property type="project" value="TreeGrafter"/>
</dbReference>
<dbReference type="Gene3D" id="2.20.70.10">
    <property type="match status" value="2"/>
</dbReference>
<dbReference type="GO" id="GO:0045292">
    <property type="term" value="P:mRNA cis splicing, via spliceosome"/>
    <property type="evidence" value="ECO:0007669"/>
    <property type="project" value="InterPro"/>
</dbReference>
<evidence type="ECO:0000313" key="3">
    <source>
        <dbReference type="EMBL" id="KAF6071924.1"/>
    </source>
</evidence>
<dbReference type="InterPro" id="IPR036020">
    <property type="entry name" value="WW_dom_sf"/>
</dbReference>
<dbReference type="PROSITE" id="PS50020">
    <property type="entry name" value="WW_DOMAIN_2"/>
    <property type="match status" value="2"/>
</dbReference>
<organism evidence="3 4">
    <name type="scientific">Candida albicans</name>
    <name type="common">Yeast</name>
    <dbReference type="NCBI Taxonomy" id="5476"/>
    <lineage>
        <taxon>Eukaryota</taxon>
        <taxon>Fungi</taxon>
        <taxon>Dikarya</taxon>
        <taxon>Ascomycota</taxon>
        <taxon>Saccharomycotina</taxon>
        <taxon>Pichiomycetes</taxon>
        <taxon>Debaryomycetaceae</taxon>
        <taxon>Candida/Lodderomyces clade</taxon>
        <taxon>Candida</taxon>
    </lineage>
</organism>
<dbReference type="PANTHER" id="PTHR11864:SF0">
    <property type="entry name" value="PRP40 PRE-MRNA PROCESSING FACTOR 40 HOMOLOG A (YEAST)"/>
    <property type="match status" value="1"/>
</dbReference>
<proteinExistence type="predicted"/>
<feature type="domain" description="WW" evidence="1">
    <location>
        <begin position="1"/>
        <end position="32"/>
    </location>
</feature>
<dbReference type="CDD" id="cd00201">
    <property type="entry name" value="WW"/>
    <property type="match status" value="2"/>
</dbReference>
<evidence type="ECO:0000313" key="4">
    <source>
        <dbReference type="Proteomes" id="UP000536275"/>
    </source>
</evidence>
<dbReference type="Pfam" id="PF00397">
    <property type="entry name" value="WW"/>
    <property type="match status" value="2"/>
</dbReference>
<dbReference type="SUPFAM" id="SSF51045">
    <property type="entry name" value="WW domain"/>
    <property type="match status" value="2"/>
</dbReference>
<dbReference type="InterPro" id="IPR039726">
    <property type="entry name" value="Prp40-like"/>
</dbReference>
<comment type="caution">
    <text evidence="3">The sequence shown here is derived from an EMBL/GenBank/DDBJ whole genome shotgun (WGS) entry which is preliminary data.</text>
</comment>